<gene>
    <name evidence="2" type="primary">LOC110797832</name>
</gene>
<evidence type="ECO:0000313" key="2">
    <source>
        <dbReference type="RefSeq" id="XP_021858644.2"/>
    </source>
</evidence>
<keyword evidence="1" id="KW-1185">Reference proteome</keyword>
<dbReference type="Proteomes" id="UP000813463">
    <property type="component" value="Chromosome 6"/>
</dbReference>
<dbReference type="AlphaFoldDB" id="A0A9R0IZY1"/>
<dbReference type="KEGG" id="soe:110797832"/>
<proteinExistence type="predicted"/>
<name>A0A9R0IZY1_SPIOL</name>
<dbReference type="RefSeq" id="XP_021858644.2">
    <property type="nucleotide sequence ID" value="XM_022002952.2"/>
</dbReference>
<reference evidence="1" key="1">
    <citation type="journal article" date="2021" name="Nat. Commun.">
        <title>Genomic analyses provide insights into spinach domestication and the genetic basis of agronomic traits.</title>
        <authorList>
            <person name="Cai X."/>
            <person name="Sun X."/>
            <person name="Xu C."/>
            <person name="Sun H."/>
            <person name="Wang X."/>
            <person name="Ge C."/>
            <person name="Zhang Z."/>
            <person name="Wang Q."/>
            <person name="Fei Z."/>
            <person name="Jiao C."/>
            <person name="Wang Q."/>
        </authorList>
    </citation>
    <scope>NUCLEOTIDE SEQUENCE [LARGE SCALE GENOMIC DNA]</scope>
    <source>
        <strain evidence="1">cv. Varoflay</strain>
    </source>
</reference>
<evidence type="ECO:0000313" key="1">
    <source>
        <dbReference type="Proteomes" id="UP000813463"/>
    </source>
</evidence>
<reference evidence="2" key="2">
    <citation type="submission" date="2025-08" db="UniProtKB">
        <authorList>
            <consortium name="RefSeq"/>
        </authorList>
    </citation>
    <scope>IDENTIFICATION</scope>
    <source>
        <tissue evidence="2">Leaf</tissue>
    </source>
</reference>
<protein>
    <submittedName>
        <fullName evidence="2">Uncharacterized protein isoform X1</fullName>
    </submittedName>
</protein>
<dbReference type="GeneID" id="110797832"/>
<sequence>MGGGSCGGVILTTTHLNFPSITDFTYISKLHNPNFARATRRFLIQCSSSTPDLSITNENFGDVHSLTGGALDFQKATTSLSPHLLPSPKKITLLRHGLSSWNAESRVQEKSRPKDVGKH</sequence>
<accession>A0A9R0IZY1</accession>
<organism evidence="1 2">
    <name type="scientific">Spinacia oleracea</name>
    <name type="common">Spinach</name>
    <dbReference type="NCBI Taxonomy" id="3562"/>
    <lineage>
        <taxon>Eukaryota</taxon>
        <taxon>Viridiplantae</taxon>
        <taxon>Streptophyta</taxon>
        <taxon>Embryophyta</taxon>
        <taxon>Tracheophyta</taxon>
        <taxon>Spermatophyta</taxon>
        <taxon>Magnoliopsida</taxon>
        <taxon>eudicotyledons</taxon>
        <taxon>Gunneridae</taxon>
        <taxon>Pentapetalae</taxon>
        <taxon>Caryophyllales</taxon>
        <taxon>Chenopodiaceae</taxon>
        <taxon>Chenopodioideae</taxon>
        <taxon>Anserineae</taxon>
        <taxon>Spinacia</taxon>
    </lineage>
</organism>